<dbReference type="InterPro" id="IPR035979">
    <property type="entry name" value="RBD_domain_sf"/>
</dbReference>
<accession>A0A2L2XYR7</accession>
<evidence type="ECO:0000256" key="11">
    <source>
        <dbReference type="SAM" id="MobiDB-lite"/>
    </source>
</evidence>
<evidence type="ECO:0000256" key="4">
    <source>
        <dbReference type="ARBA" id="ARBA00022728"/>
    </source>
</evidence>
<dbReference type="PANTHER" id="PTHR48030">
    <property type="entry name" value="SPLICING FACTOR 3B SUBUNIT 4"/>
    <property type="match status" value="1"/>
</dbReference>
<dbReference type="OMA" id="HNGFGFC"/>
<dbReference type="GO" id="GO:0048026">
    <property type="term" value="P:positive regulation of mRNA splicing, via spliceosome"/>
    <property type="evidence" value="ECO:0007669"/>
    <property type="project" value="TreeGrafter"/>
</dbReference>
<evidence type="ECO:0000256" key="10">
    <source>
        <dbReference type="PROSITE-ProRule" id="PRU00176"/>
    </source>
</evidence>
<dbReference type="Gene3D" id="3.30.70.330">
    <property type="match status" value="2"/>
</dbReference>
<dbReference type="GeneID" id="107456627"/>
<dbReference type="KEGG" id="ptep:107456627"/>
<dbReference type="InterPro" id="IPR052084">
    <property type="entry name" value="SF3B4_spliceosome_assoc"/>
</dbReference>
<proteinExistence type="evidence at transcript level"/>
<evidence type="ECO:0000256" key="2">
    <source>
        <dbReference type="ARBA" id="ARBA00008363"/>
    </source>
</evidence>
<organism evidence="13">
    <name type="scientific">Parasteatoda tepidariorum</name>
    <name type="common">Common house spider</name>
    <name type="synonym">Achaearanea tepidariorum</name>
    <dbReference type="NCBI Taxonomy" id="114398"/>
    <lineage>
        <taxon>Eukaryota</taxon>
        <taxon>Metazoa</taxon>
        <taxon>Ecdysozoa</taxon>
        <taxon>Arthropoda</taxon>
        <taxon>Chelicerata</taxon>
        <taxon>Arachnida</taxon>
        <taxon>Araneae</taxon>
        <taxon>Araneomorphae</taxon>
        <taxon>Entelegynae</taxon>
        <taxon>Araneoidea</taxon>
        <taxon>Theridiidae</taxon>
        <taxon>Parasteatoda</taxon>
    </lineage>
</organism>
<evidence type="ECO:0000259" key="12">
    <source>
        <dbReference type="PROSITE" id="PS50102"/>
    </source>
</evidence>
<dbReference type="InterPro" id="IPR000504">
    <property type="entry name" value="RRM_dom"/>
</dbReference>
<dbReference type="AlphaFoldDB" id="A0A2L2XYR7"/>
<dbReference type="GO" id="GO:0071011">
    <property type="term" value="C:precatalytic spliceosome"/>
    <property type="evidence" value="ECO:0007669"/>
    <property type="project" value="TreeGrafter"/>
</dbReference>
<dbReference type="PROSITE" id="PS50102">
    <property type="entry name" value="RRM"/>
    <property type="match status" value="2"/>
</dbReference>
<feature type="region of interest" description="Disordered" evidence="11">
    <location>
        <begin position="215"/>
        <end position="431"/>
    </location>
</feature>
<keyword evidence="4" id="KW-0747">Spliceosome</keyword>
<dbReference type="Pfam" id="PF00076">
    <property type="entry name" value="RRM_1"/>
    <property type="match status" value="2"/>
</dbReference>
<dbReference type="PANTHER" id="PTHR48030:SF3">
    <property type="entry name" value="SPLICING FACTOR 3B SUBUNIT 4"/>
    <property type="match status" value="1"/>
</dbReference>
<evidence type="ECO:0000256" key="3">
    <source>
        <dbReference type="ARBA" id="ARBA00022664"/>
    </source>
</evidence>
<dbReference type="SMART" id="SM00360">
    <property type="entry name" value="RRM"/>
    <property type="match status" value="2"/>
</dbReference>
<feature type="domain" description="RRM" evidence="12">
    <location>
        <begin position="13"/>
        <end position="91"/>
    </location>
</feature>
<dbReference type="GO" id="GO:0003723">
    <property type="term" value="F:RNA binding"/>
    <property type="evidence" value="ECO:0007669"/>
    <property type="project" value="UniProtKB-UniRule"/>
</dbReference>
<dbReference type="CDD" id="cd12335">
    <property type="entry name" value="RRM2_SF3B4"/>
    <property type="match status" value="1"/>
</dbReference>
<comment type="subcellular location">
    <subcellularLocation>
        <location evidence="1">Nucleus</location>
    </subcellularLocation>
</comment>
<dbReference type="InterPro" id="IPR034159">
    <property type="entry name" value="SF3B4_RRM2"/>
</dbReference>
<feature type="compositionally biased region" description="Pro residues" evidence="11">
    <location>
        <begin position="258"/>
        <end position="305"/>
    </location>
</feature>
<dbReference type="PRINTS" id="PR01217">
    <property type="entry name" value="PRICHEXTENSN"/>
</dbReference>
<evidence type="ECO:0000256" key="8">
    <source>
        <dbReference type="ARBA" id="ARBA00023242"/>
    </source>
</evidence>
<evidence type="ECO:0000256" key="7">
    <source>
        <dbReference type="ARBA" id="ARBA00023187"/>
    </source>
</evidence>
<keyword evidence="3" id="KW-0507">mRNA processing</keyword>
<dbReference type="FunFam" id="3.30.70.330:FF:000141">
    <property type="entry name" value="Splicing factor 3b subunit 4"/>
    <property type="match status" value="1"/>
</dbReference>
<evidence type="ECO:0000256" key="9">
    <source>
        <dbReference type="ARBA" id="ARBA00070533"/>
    </source>
</evidence>
<name>A0A2L2XYR7_PARTP</name>
<evidence type="ECO:0000256" key="1">
    <source>
        <dbReference type="ARBA" id="ARBA00004123"/>
    </source>
</evidence>
<evidence type="ECO:0000313" key="13">
    <source>
        <dbReference type="EMBL" id="LAA01094.1"/>
    </source>
</evidence>
<protein>
    <recommendedName>
        <fullName evidence="9">Splicing factor 3B subunit 4</fullName>
    </recommendedName>
</protein>
<feature type="compositionally biased region" description="Low complexity" evidence="11">
    <location>
        <begin position="247"/>
        <end position="257"/>
    </location>
</feature>
<evidence type="ECO:0000256" key="5">
    <source>
        <dbReference type="ARBA" id="ARBA00022737"/>
    </source>
</evidence>
<dbReference type="InterPro" id="IPR012677">
    <property type="entry name" value="Nucleotide-bd_a/b_plait_sf"/>
</dbReference>
<feature type="compositionally biased region" description="Pro residues" evidence="11">
    <location>
        <begin position="328"/>
        <end position="382"/>
    </location>
</feature>
<feature type="compositionally biased region" description="Pro residues" evidence="11">
    <location>
        <begin position="222"/>
        <end position="246"/>
    </location>
</feature>
<dbReference type="FunFam" id="3.30.70.330:FF:000059">
    <property type="entry name" value="splicing factor 3B subunit 4"/>
    <property type="match status" value="1"/>
</dbReference>
<comment type="similarity">
    <text evidence="2">Belongs to the SF3B4 family.</text>
</comment>
<keyword evidence="5" id="KW-0677">Repeat</keyword>
<dbReference type="GO" id="GO:0008380">
    <property type="term" value="P:RNA splicing"/>
    <property type="evidence" value="ECO:0007669"/>
    <property type="project" value="UniProtKB-KW"/>
</dbReference>
<reference evidence="13" key="1">
    <citation type="journal article" date="2016" name="Mol. Ecol. Resour.">
        <title>Evaluation of the impact of RNA preservation methods of spiders for de novo transcriptome assembly.</title>
        <authorList>
            <person name="Kono N."/>
            <person name="Nakamura H."/>
            <person name="Ito Y."/>
            <person name="Tomita M."/>
            <person name="Arakawa K."/>
        </authorList>
    </citation>
    <scope>NUCLEOTIDE SEQUENCE</scope>
    <source>
        <tissue evidence="13">Whole body</tissue>
    </source>
</reference>
<dbReference type="GO" id="GO:0005686">
    <property type="term" value="C:U2 snRNP"/>
    <property type="evidence" value="ECO:0007669"/>
    <property type="project" value="TreeGrafter"/>
</dbReference>
<evidence type="ECO:0000256" key="6">
    <source>
        <dbReference type="ARBA" id="ARBA00022884"/>
    </source>
</evidence>
<feature type="compositionally biased region" description="Pro residues" evidence="11">
    <location>
        <begin position="391"/>
        <end position="431"/>
    </location>
</feature>
<dbReference type="EMBL" id="IAAA01008879">
    <property type="protein sequence ID" value="LAA01094.1"/>
    <property type="molecule type" value="mRNA"/>
</dbReference>
<sequence>MAAGPIAERNQDATIYVGGLDEKVSETILWELFVQAGPVVNVHMPKDRVTGQHQGYGFVEFLGEDDADYAIKIMNMIKLYGKPIRVNKASAHQKNLDVGANIFIGNLDPEVDEKLLYDTFSAFGVILQTPKIMRDPETGNSKGYAFINFASFEASDAAIEAMNGQYLCNRPITISYAFKKESKGERHGSAAERLLAAQNPLSHADRPHQLFADAPPTVGGPMPVPTHMVPPPMPPPGLPAPPPAPMPTTTVVSTTSSLPPPPPLPPSSLPPPPPLSMRPPMPPPPSQPPPPPPSSHMPPPPPAPPVSSFGGIPPPPPPLPTTAASQIPAPPSSDAPPLPPKSIEQPPLPPPPPPIGMPPNMPPFPGQGLPPPPIPGMRPPIPGMGYHSQPFGPPPPPFPPGRGAPPMPPPPPAPRMRMPPPPPPPPPSSAP</sequence>
<keyword evidence="8" id="KW-0539">Nucleus</keyword>
<dbReference type="SUPFAM" id="SSF54928">
    <property type="entry name" value="RNA-binding domain, RBD"/>
    <property type="match status" value="1"/>
</dbReference>
<keyword evidence="7" id="KW-0508">mRNA splicing</keyword>
<dbReference type="InterPro" id="IPR034158">
    <property type="entry name" value="SF3B4_RRM1"/>
</dbReference>
<dbReference type="RefSeq" id="XP_042906850.1">
    <property type="nucleotide sequence ID" value="XM_043050916.2"/>
</dbReference>
<dbReference type="CDD" id="cd12334">
    <property type="entry name" value="RRM1_SF3B4"/>
    <property type="match status" value="1"/>
</dbReference>
<dbReference type="GO" id="GO:0005730">
    <property type="term" value="C:nucleolus"/>
    <property type="evidence" value="ECO:0007669"/>
    <property type="project" value="TreeGrafter"/>
</dbReference>
<feature type="domain" description="RRM" evidence="12">
    <location>
        <begin position="100"/>
        <end position="179"/>
    </location>
</feature>
<keyword evidence="6 10" id="KW-0694">RNA-binding</keyword>
<dbReference type="OrthoDB" id="10259687at2759"/>
<dbReference type="GO" id="GO:0006397">
    <property type="term" value="P:mRNA processing"/>
    <property type="evidence" value="ECO:0007669"/>
    <property type="project" value="UniProtKB-KW"/>
</dbReference>